<evidence type="ECO:0000256" key="5">
    <source>
        <dbReference type="ARBA" id="ARBA00022946"/>
    </source>
</evidence>
<dbReference type="InterPro" id="IPR019815">
    <property type="entry name" value="Translation_initiation_fac_3_C"/>
</dbReference>
<dbReference type="GO" id="GO:0043022">
    <property type="term" value="F:ribosome binding"/>
    <property type="evidence" value="ECO:0007669"/>
    <property type="project" value="TreeGrafter"/>
</dbReference>
<evidence type="ECO:0000256" key="8">
    <source>
        <dbReference type="ARBA" id="ARBA00073270"/>
    </source>
</evidence>
<reference evidence="13" key="1">
    <citation type="submission" date="2025-08" db="UniProtKB">
        <authorList>
            <consortium name="RefSeq"/>
        </authorList>
    </citation>
    <scope>IDENTIFICATION</scope>
</reference>
<keyword evidence="3 13" id="KW-0396">Initiation factor</keyword>
<dbReference type="Proteomes" id="UP001652624">
    <property type="component" value="Chromosome 5"/>
</dbReference>
<dbReference type="FunFam" id="3.30.110.10:FF:000004">
    <property type="entry name" value="Translation initiation factor IF-3, mitochondrial"/>
    <property type="match status" value="1"/>
</dbReference>
<dbReference type="Gene3D" id="3.30.110.10">
    <property type="entry name" value="Translation initiation factor 3 (IF-3), C-terminal domain"/>
    <property type="match status" value="1"/>
</dbReference>
<dbReference type="STRING" id="9365.ENSEEUP00000003976"/>
<evidence type="ECO:0000256" key="1">
    <source>
        <dbReference type="ARBA" id="ARBA00004173"/>
    </source>
</evidence>
<dbReference type="CTD" id="219402"/>
<dbReference type="AlphaFoldDB" id="A0A1S3WAG5"/>
<gene>
    <name evidence="13" type="primary">MTIF3</name>
</gene>
<organism evidence="12 13">
    <name type="scientific">Erinaceus europaeus</name>
    <name type="common">Western European hedgehog</name>
    <dbReference type="NCBI Taxonomy" id="9365"/>
    <lineage>
        <taxon>Eukaryota</taxon>
        <taxon>Metazoa</taxon>
        <taxon>Chordata</taxon>
        <taxon>Craniata</taxon>
        <taxon>Vertebrata</taxon>
        <taxon>Euteleostomi</taxon>
        <taxon>Mammalia</taxon>
        <taxon>Eutheria</taxon>
        <taxon>Laurasiatheria</taxon>
        <taxon>Eulipotyphla</taxon>
        <taxon>Erinaceidae</taxon>
        <taxon>Erinaceinae</taxon>
        <taxon>Erinaceus</taxon>
    </lineage>
</organism>
<comment type="similarity">
    <text evidence="2">Belongs to the IF-3 family.</text>
</comment>
<dbReference type="eggNOG" id="ENOG502SBZS">
    <property type="taxonomic scope" value="Eukaryota"/>
</dbReference>
<keyword evidence="5" id="KW-0809">Transit peptide</keyword>
<dbReference type="FunFam" id="3.10.20.80:FF:000002">
    <property type="entry name" value="Mitochondrial translational initiation factor 3"/>
    <property type="match status" value="1"/>
</dbReference>
<evidence type="ECO:0000256" key="3">
    <source>
        <dbReference type="ARBA" id="ARBA00022540"/>
    </source>
</evidence>
<comment type="function">
    <text evidence="7">IF-3 binds to the 28S ribosomal subunit and shifts the equilibrium between 55S ribosomes and their 39S and 28S subunits in favor of the free subunits, thus enhancing the availability of 28S subunits on which protein synthesis initiation begins.</text>
</comment>
<dbReference type="FunCoup" id="A0A1S3WAG5">
    <property type="interactions" value="591"/>
</dbReference>
<evidence type="ECO:0000256" key="6">
    <source>
        <dbReference type="ARBA" id="ARBA00023128"/>
    </source>
</evidence>
<dbReference type="Gene3D" id="3.10.20.80">
    <property type="entry name" value="Translation initiation factor 3 (IF-3), N-terminal domain"/>
    <property type="match status" value="1"/>
</dbReference>
<evidence type="ECO:0000259" key="11">
    <source>
        <dbReference type="Pfam" id="PF05198"/>
    </source>
</evidence>
<dbReference type="InterPro" id="IPR036787">
    <property type="entry name" value="T_IF-3_N_sf"/>
</dbReference>
<dbReference type="Pfam" id="PF05198">
    <property type="entry name" value="IF3_N"/>
    <property type="match status" value="1"/>
</dbReference>
<dbReference type="GO" id="GO:0003743">
    <property type="term" value="F:translation initiation factor activity"/>
    <property type="evidence" value="ECO:0007669"/>
    <property type="project" value="UniProtKB-KW"/>
</dbReference>
<evidence type="ECO:0000259" key="10">
    <source>
        <dbReference type="Pfam" id="PF00707"/>
    </source>
</evidence>
<dbReference type="SUPFAM" id="SSF55200">
    <property type="entry name" value="Translation initiation factor IF3, C-terminal domain"/>
    <property type="match status" value="1"/>
</dbReference>
<dbReference type="InterPro" id="IPR019814">
    <property type="entry name" value="Translation_initiation_fac_3_N"/>
</dbReference>
<evidence type="ECO:0000256" key="9">
    <source>
        <dbReference type="SAM" id="MobiDB-lite"/>
    </source>
</evidence>
<dbReference type="OrthoDB" id="21573at2759"/>
<dbReference type="InterPro" id="IPR001288">
    <property type="entry name" value="Translation_initiation_fac_3"/>
</dbReference>
<comment type="subcellular location">
    <subcellularLocation>
        <location evidence="1">Mitochondrion</location>
    </subcellularLocation>
</comment>
<feature type="domain" description="Translation initiation factor 3 C-terminal" evidence="10">
    <location>
        <begin position="177"/>
        <end position="259"/>
    </location>
</feature>
<dbReference type="InParanoid" id="A0A1S3WAG5"/>
<dbReference type="PANTHER" id="PTHR10938">
    <property type="entry name" value="TRANSLATION INITIATION FACTOR IF-3"/>
    <property type="match status" value="1"/>
</dbReference>
<evidence type="ECO:0000256" key="2">
    <source>
        <dbReference type="ARBA" id="ARBA00005439"/>
    </source>
</evidence>
<dbReference type="SUPFAM" id="SSF54364">
    <property type="entry name" value="Translation initiation factor IF3, N-terminal domain"/>
    <property type="match status" value="1"/>
</dbReference>
<feature type="domain" description="Translation initiation factor 3 N-terminal" evidence="11">
    <location>
        <begin position="97"/>
        <end position="164"/>
    </location>
</feature>
<keyword evidence="6" id="KW-0496">Mitochondrion</keyword>
<dbReference type="GO" id="GO:0032790">
    <property type="term" value="P:ribosome disassembly"/>
    <property type="evidence" value="ECO:0007669"/>
    <property type="project" value="TreeGrafter"/>
</dbReference>
<dbReference type="PANTHER" id="PTHR10938:SF0">
    <property type="entry name" value="TRANSLATION INITIATION FACTOR IF-3, MITOCHONDRIAL"/>
    <property type="match status" value="1"/>
</dbReference>
<dbReference type="InterPro" id="IPR036788">
    <property type="entry name" value="T_IF-3_C_sf"/>
</dbReference>
<name>A0A1S3WAG5_ERIEU</name>
<dbReference type="GO" id="GO:0070124">
    <property type="term" value="P:mitochondrial translational initiation"/>
    <property type="evidence" value="ECO:0007669"/>
    <property type="project" value="TreeGrafter"/>
</dbReference>
<proteinExistence type="inferred from homology"/>
<accession>A0A1S3WAG5</accession>
<feature type="compositionally biased region" description="Basic and acidic residues" evidence="9">
    <location>
        <begin position="281"/>
        <end position="297"/>
    </location>
</feature>
<sequence>MLEYPDWNHSHRIADRMAALFLKRLTLQTKKTESGCVRSCFGKYMAQQTALAQLPLLASTPRVCCVVYAQAFSTAKDPHSERTKKKKKKEKTDFGSIGRKIHDRVIHVVDEQGNDLGNMHRANVIQLLDERGLRLVPRNTSTEPPKYQLMTGLQIHQERLQLREMEKAKRTTCQTLTKELTFSSSIGQHDLCTKSKQIQQWLEKKYKVQITVKEGRNKEEPANKMEEIFDQLLQMMPGIATFLSRPQPTKGGKALMCVLRCLTQKEEKAYRETQMSQNEDTLNKEHGKDRDSDTLHQ</sequence>
<evidence type="ECO:0000256" key="4">
    <source>
        <dbReference type="ARBA" id="ARBA00022917"/>
    </source>
</evidence>
<keyword evidence="4" id="KW-0648">Protein biosynthesis</keyword>
<feature type="region of interest" description="Disordered" evidence="9">
    <location>
        <begin position="270"/>
        <end position="297"/>
    </location>
</feature>
<evidence type="ECO:0000313" key="12">
    <source>
        <dbReference type="Proteomes" id="UP001652624"/>
    </source>
</evidence>
<dbReference type="RefSeq" id="XP_016043317.1">
    <property type="nucleotide sequence ID" value="XM_016187831.2"/>
</dbReference>
<dbReference type="GeneID" id="103112911"/>
<evidence type="ECO:0000313" key="13">
    <source>
        <dbReference type="RefSeq" id="XP_016043317.1"/>
    </source>
</evidence>
<dbReference type="GO" id="GO:0005739">
    <property type="term" value="C:mitochondrion"/>
    <property type="evidence" value="ECO:0007669"/>
    <property type="project" value="UniProtKB-SubCell"/>
</dbReference>
<protein>
    <recommendedName>
        <fullName evidence="8">Translation initiation factor IF-3, mitochondrial</fullName>
    </recommendedName>
</protein>
<keyword evidence="12" id="KW-1185">Reference proteome</keyword>
<evidence type="ECO:0000256" key="7">
    <source>
        <dbReference type="ARBA" id="ARBA00059316"/>
    </source>
</evidence>
<dbReference type="Pfam" id="PF00707">
    <property type="entry name" value="IF3_C"/>
    <property type="match status" value="1"/>
</dbReference>